<feature type="domain" description="MacB-like periplasmic core" evidence="9">
    <location>
        <begin position="28"/>
        <end position="217"/>
    </location>
</feature>
<organism evidence="10 11">
    <name type="scientific">Sulfidibacter corallicola</name>
    <dbReference type="NCBI Taxonomy" id="2818388"/>
    <lineage>
        <taxon>Bacteria</taxon>
        <taxon>Pseudomonadati</taxon>
        <taxon>Acidobacteriota</taxon>
        <taxon>Holophagae</taxon>
        <taxon>Acanthopleuribacterales</taxon>
        <taxon>Acanthopleuribacteraceae</taxon>
        <taxon>Sulfidibacter</taxon>
    </lineage>
</organism>
<dbReference type="Proteomes" id="UP000663929">
    <property type="component" value="Chromosome"/>
</dbReference>
<dbReference type="GO" id="GO:0005886">
    <property type="term" value="C:plasma membrane"/>
    <property type="evidence" value="ECO:0007669"/>
    <property type="project" value="UniProtKB-SubCell"/>
</dbReference>
<evidence type="ECO:0000256" key="6">
    <source>
        <dbReference type="ARBA" id="ARBA00038076"/>
    </source>
</evidence>
<evidence type="ECO:0000256" key="7">
    <source>
        <dbReference type="SAM" id="Phobius"/>
    </source>
</evidence>
<dbReference type="KEGG" id="scor:J3U87_33415"/>
<dbReference type="RefSeq" id="WP_237380282.1">
    <property type="nucleotide sequence ID" value="NZ_CP071793.1"/>
</dbReference>
<keyword evidence="3 7" id="KW-0812">Transmembrane</keyword>
<accession>A0A8A4TLS6</accession>
<dbReference type="InterPro" id="IPR050250">
    <property type="entry name" value="Macrolide_Exporter_MacB"/>
</dbReference>
<dbReference type="Pfam" id="PF12704">
    <property type="entry name" value="MacB_PCD"/>
    <property type="match status" value="1"/>
</dbReference>
<protein>
    <submittedName>
        <fullName evidence="10">ABC transporter permease</fullName>
    </submittedName>
</protein>
<name>A0A8A4TLS6_SULCO</name>
<feature type="transmembrane region" description="Helical" evidence="7">
    <location>
        <begin position="327"/>
        <end position="354"/>
    </location>
</feature>
<keyword evidence="4 7" id="KW-1133">Transmembrane helix</keyword>
<evidence type="ECO:0000259" key="9">
    <source>
        <dbReference type="Pfam" id="PF12704"/>
    </source>
</evidence>
<dbReference type="Pfam" id="PF02687">
    <property type="entry name" value="FtsX"/>
    <property type="match status" value="1"/>
</dbReference>
<comment type="subcellular location">
    <subcellularLocation>
        <location evidence="1">Cell membrane</location>
        <topology evidence="1">Multi-pass membrane protein</topology>
    </subcellularLocation>
</comment>
<keyword evidence="2" id="KW-1003">Cell membrane</keyword>
<gene>
    <name evidence="10" type="ORF">J3U87_33415</name>
</gene>
<sequence length="414" mass="44096">MWYTALLVGWRNLRRRRGRSMLTGSMFFFGTMFVVVSLGVADGTYDDMIRLATRTWVGDFQVLAENYDKKPSLFKTIDDPDAAAEALRAEVAGIAALAPRIESAALLSRDNATVGGSLLGIDLHREFRVTSFEKQLSEGAWWKPGTSWDDTEIAPIVLGSGLAKRLDAGLGERLAVITAAADGSTAADWFEVVGILDSGNDELDRTIACTPIAIAGEFLELGTRVHRLVGRMAARRSLAGGVNLPIQDGALSVMPWQELMPELDRAIAADREGLSLFVMIILLVVLLGCSNTMMMAILERIREIGVLQAIGTTPGHIIAFTLAEVSWLAVIGVLAGTLVGMGLNLLIGASGIPLGDESFTYGGMVLDHLSARNSLTSALIYPLAIAVSGILAGLVPAYKATRLSPVDAIRGASA</sequence>
<feature type="domain" description="ABC3 transporter permease C-terminal" evidence="8">
    <location>
        <begin position="276"/>
        <end position="405"/>
    </location>
</feature>
<dbReference type="PANTHER" id="PTHR30572">
    <property type="entry name" value="MEMBRANE COMPONENT OF TRANSPORTER-RELATED"/>
    <property type="match status" value="1"/>
</dbReference>
<evidence type="ECO:0000256" key="3">
    <source>
        <dbReference type="ARBA" id="ARBA00022692"/>
    </source>
</evidence>
<dbReference type="InterPro" id="IPR025857">
    <property type="entry name" value="MacB_PCD"/>
</dbReference>
<dbReference type="GO" id="GO:0022857">
    <property type="term" value="F:transmembrane transporter activity"/>
    <property type="evidence" value="ECO:0007669"/>
    <property type="project" value="TreeGrafter"/>
</dbReference>
<dbReference type="AlphaFoldDB" id="A0A8A4TLS6"/>
<feature type="transmembrane region" description="Helical" evidence="7">
    <location>
        <begin position="374"/>
        <end position="395"/>
    </location>
</feature>
<comment type="similarity">
    <text evidence="6">Belongs to the ABC-4 integral membrane protein family.</text>
</comment>
<evidence type="ECO:0000256" key="2">
    <source>
        <dbReference type="ARBA" id="ARBA00022475"/>
    </source>
</evidence>
<evidence type="ECO:0000313" key="10">
    <source>
        <dbReference type="EMBL" id="QTD50510.1"/>
    </source>
</evidence>
<reference evidence="10" key="1">
    <citation type="submission" date="2021-03" db="EMBL/GenBank/DDBJ databases">
        <title>Acanthopleuribacteraceae sp. M133.</title>
        <authorList>
            <person name="Wang G."/>
        </authorList>
    </citation>
    <scope>NUCLEOTIDE SEQUENCE</scope>
    <source>
        <strain evidence="10">M133</strain>
    </source>
</reference>
<dbReference type="EMBL" id="CP071793">
    <property type="protein sequence ID" value="QTD50510.1"/>
    <property type="molecule type" value="Genomic_DNA"/>
</dbReference>
<evidence type="ECO:0000256" key="5">
    <source>
        <dbReference type="ARBA" id="ARBA00023136"/>
    </source>
</evidence>
<proteinExistence type="inferred from homology"/>
<feature type="transmembrane region" description="Helical" evidence="7">
    <location>
        <begin position="274"/>
        <end position="298"/>
    </location>
</feature>
<dbReference type="InterPro" id="IPR003838">
    <property type="entry name" value="ABC3_permease_C"/>
</dbReference>
<feature type="transmembrane region" description="Helical" evidence="7">
    <location>
        <begin position="21"/>
        <end position="41"/>
    </location>
</feature>
<evidence type="ECO:0000259" key="8">
    <source>
        <dbReference type="Pfam" id="PF02687"/>
    </source>
</evidence>
<evidence type="ECO:0000313" key="11">
    <source>
        <dbReference type="Proteomes" id="UP000663929"/>
    </source>
</evidence>
<keyword evidence="11" id="KW-1185">Reference proteome</keyword>
<keyword evidence="5 7" id="KW-0472">Membrane</keyword>
<dbReference type="PANTHER" id="PTHR30572:SF4">
    <property type="entry name" value="ABC TRANSPORTER PERMEASE YTRF"/>
    <property type="match status" value="1"/>
</dbReference>
<evidence type="ECO:0000256" key="4">
    <source>
        <dbReference type="ARBA" id="ARBA00022989"/>
    </source>
</evidence>
<evidence type="ECO:0000256" key="1">
    <source>
        <dbReference type="ARBA" id="ARBA00004651"/>
    </source>
</evidence>